<accession>A0A915KLW6</accession>
<feature type="region of interest" description="Disordered" evidence="1">
    <location>
        <begin position="80"/>
        <end position="103"/>
    </location>
</feature>
<keyword evidence="2" id="KW-1185">Reference proteome</keyword>
<dbReference type="WBParaSite" id="nRc.2.0.1.t38796-RA">
    <property type="protein sequence ID" value="nRc.2.0.1.t38796-RA"/>
    <property type="gene ID" value="nRc.2.0.1.g38796"/>
</dbReference>
<protein>
    <submittedName>
        <fullName evidence="3">C2H2-type domain-containing protein</fullName>
    </submittedName>
</protein>
<dbReference type="AlphaFoldDB" id="A0A915KLW6"/>
<evidence type="ECO:0000256" key="1">
    <source>
        <dbReference type="SAM" id="MobiDB-lite"/>
    </source>
</evidence>
<sequence>MTAADEDYTFTCEHCSTPFSYFAQYKSHGVNCDYSPSTSNNVNNNREENEEKKLHYNCSYCKGRFENFADFLSHFKFTKKKHKSCLDTQKTRLDRSRRDDSKN</sequence>
<dbReference type="Proteomes" id="UP000887565">
    <property type="component" value="Unplaced"/>
</dbReference>
<name>A0A915KLW6_ROMCU</name>
<reference evidence="3" key="1">
    <citation type="submission" date="2022-11" db="UniProtKB">
        <authorList>
            <consortium name="WormBaseParasite"/>
        </authorList>
    </citation>
    <scope>IDENTIFICATION</scope>
</reference>
<evidence type="ECO:0000313" key="3">
    <source>
        <dbReference type="WBParaSite" id="nRc.2.0.1.t38796-RA"/>
    </source>
</evidence>
<proteinExistence type="predicted"/>
<organism evidence="2 3">
    <name type="scientific">Romanomermis culicivorax</name>
    <name type="common">Nematode worm</name>
    <dbReference type="NCBI Taxonomy" id="13658"/>
    <lineage>
        <taxon>Eukaryota</taxon>
        <taxon>Metazoa</taxon>
        <taxon>Ecdysozoa</taxon>
        <taxon>Nematoda</taxon>
        <taxon>Enoplea</taxon>
        <taxon>Dorylaimia</taxon>
        <taxon>Mermithida</taxon>
        <taxon>Mermithoidea</taxon>
        <taxon>Mermithidae</taxon>
        <taxon>Romanomermis</taxon>
    </lineage>
</organism>
<feature type="compositionally biased region" description="Basic and acidic residues" evidence="1">
    <location>
        <begin position="89"/>
        <end position="103"/>
    </location>
</feature>
<evidence type="ECO:0000313" key="2">
    <source>
        <dbReference type="Proteomes" id="UP000887565"/>
    </source>
</evidence>